<feature type="transmembrane region" description="Helical" evidence="8">
    <location>
        <begin position="456"/>
        <end position="475"/>
    </location>
</feature>
<evidence type="ECO:0000256" key="7">
    <source>
        <dbReference type="ARBA" id="ARBA00023136"/>
    </source>
</evidence>
<feature type="transmembrane region" description="Helical" evidence="8">
    <location>
        <begin position="363"/>
        <end position="387"/>
    </location>
</feature>
<dbReference type="Gene3D" id="1.10.3470.10">
    <property type="entry name" value="ABC transporter involved in vitamin B12 uptake, BtuC"/>
    <property type="match status" value="2"/>
</dbReference>
<feature type="transmembrane region" description="Helical" evidence="8">
    <location>
        <begin position="576"/>
        <end position="602"/>
    </location>
</feature>
<evidence type="ECO:0000256" key="1">
    <source>
        <dbReference type="ARBA" id="ARBA00004651"/>
    </source>
</evidence>
<feature type="transmembrane region" description="Helical" evidence="8">
    <location>
        <begin position="487"/>
        <end position="505"/>
    </location>
</feature>
<dbReference type="EMBL" id="JARWAM010000003">
    <property type="protein sequence ID" value="MDR5904547.1"/>
    <property type="molecule type" value="Genomic_DNA"/>
</dbReference>
<feature type="transmembrane region" description="Helical" evidence="8">
    <location>
        <begin position="66"/>
        <end position="86"/>
    </location>
</feature>
<evidence type="ECO:0000256" key="6">
    <source>
        <dbReference type="ARBA" id="ARBA00022989"/>
    </source>
</evidence>
<protein>
    <submittedName>
        <fullName evidence="9">Fe(3+)-hydroxamate ABC transporter permease FhuB</fullName>
    </submittedName>
</protein>
<accession>A0ABU1HAQ9</accession>
<comment type="subcellular location">
    <subcellularLocation>
        <location evidence="1">Cell membrane</location>
        <topology evidence="1">Multi-pass membrane protein</topology>
    </subcellularLocation>
</comment>
<keyword evidence="10" id="KW-1185">Reference proteome</keyword>
<dbReference type="CDD" id="cd06550">
    <property type="entry name" value="TM_ABC_iron-siderophores_like"/>
    <property type="match status" value="2"/>
</dbReference>
<name>A0ABU1HAQ9_9GAMM</name>
<feature type="transmembrane region" description="Helical" evidence="8">
    <location>
        <begin position="127"/>
        <end position="145"/>
    </location>
</feature>
<feature type="transmembrane region" description="Helical" evidence="8">
    <location>
        <begin position="399"/>
        <end position="419"/>
    </location>
</feature>
<feature type="transmembrane region" description="Helical" evidence="8">
    <location>
        <begin position="640"/>
        <end position="661"/>
    </location>
</feature>
<dbReference type="Proteomes" id="UP001251374">
    <property type="component" value="Unassembled WGS sequence"/>
</dbReference>
<feature type="transmembrane region" description="Helical" evidence="8">
    <location>
        <begin position="98"/>
        <end position="121"/>
    </location>
</feature>
<sequence length="666" mass="69258">MLGATAMGQKKRGGTPALTCWLLSLPLVVLFWLGLEAQGGMALGMQALLSPSFEDVDQLLLHYAWWPRLSIALLAGGGLALAGVLMQQVLRNPLASPTTLGVASGANLVLMTATLLAPGLLAVGREWVALAGGGLAVGLVFLLAWRRGLAPIVVVLAGLVVNLYLGALATALLLFNHEALSGLLIWGAGSLAQNGWDGVAILWPRMAISCVAAWFLLRPLAVLELDDASAKSLGVSLTYLRFAGMGLAVFITGSIVSVVGIIGFIGLAAPNIVRMAGARRLGERLLWGTLLGAVLLATTDLLLQNFTGLVPMLIPTGAVTGALGAPLLMWLIPRLKLQGNRAPQPAAVLANRHPAPGCLATRLAIGLLLAAGLGLLLGQGVNGWYWLSPDNWNVMQWRLPRVVAAAASGLMLAVAGTLLQRLSANPMASPEVLGISGGCAIALILGIFLLPAPTSGMLVGVGTLGALATLLILVVLNRRSGFVPERLLLTGVAVTALFDAVRSVMLAGGDPRGQQVIAWLAGSTYYVDLTSALVVGTLAALLTLCTLPLTRWLDILPLGSPTTLALGIALSRARLVLLLLVALLTACATLVVGPFSFVGLLAPHMARLLGLSRAHHHLLGAALVGMLLMVLADWLGRQVIFPYDMPAGLVASLIGGAYFMWGLRRL</sequence>
<dbReference type="PANTHER" id="PTHR30472">
    <property type="entry name" value="FERRIC ENTEROBACTIN TRANSPORT SYSTEM PERMEASE PROTEIN"/>
    <property type="match status" value="1"/>
</dbReference>
<feature type="transmembrane region" description="Helical" evidence="8">
    <location>
        <begin position="309"/>
        <end position="332"/>
    </location>
</feature>
<comment type="caution">
    <text evidence="9">The sequence shown here is derived from an EMBL/GenBank/DDBJ whole genome shotgun (WGS) entry which is preliminary data.</text>
</comment>
<gene>
    <name evidence="9" type="primary">fhuB</name>
    <name evidence="9" type="ORF">QC821_04565</name>
</gene>
<dbReference type="SUPFAM" id="SSF81345">
    <property type="entry name" value="ABC transporter involved in vitamin B12 uptake, BtuC"/>
    <property type="match status" value="2"/>
</dbReference>
<dbReference type="Pfam" id="PF01032">
    <property type="entry name" value="FecCD"/>
    <property type="match status" value="2"/>
</dbReference>
<keyword evidence="5 8" id="KW-0812">Transmembrane</keyword>
<keyword evidence="7 8" id="KW-0472">Membrane</keyword>
<feature type="transmembrane region" description="Helical" evidence="8">
    <location>
        <begin position="152"/>
        <end position="175"/>
    </location>
</feature>
<organism evidence="9 10">
    <name type="scientific">Franzmannia qiaohouensis</name>
    <dbReference type="NCBI Taxonomy" id="1329370"/>
    <lineage>
        <taxon>Bacteria</taxon>
        <taxon>Pseudomonadati</taxon>
        <taxon>Pseudomonadota</taxon>
        <taxon>Gammaproteobacteria</taxon>
        <taxon>Oceanospirillales</taxon>
        <taxon>Halomonadaceae</taxon>
        <taxon>Franzmannia</taxon>
    </lineage>
</organism>
<evidence type="ECO:0000313" key="10">
    <source>
        <dbReference type="Proteomes" id="UP001251374"/>
    </source>
</evidence>
<keyword evidence="6 8" id="KW-1133">Transmembrane helix</keyword>
<comment type="similarity">
    <text evidence="2">Belongs to the binding-protein-dependent transport system permease family. FecCD subfamily.</text>
</comment>
<dbReference type="InterPro" id="IPR000522">
    <property type="entry name" value="ABC_transptr_permease_BtuC"/>
</dbReference>
<evidence type="ECO:0000256" key="5">
    <source>
        <dbReference type="ARBA" id="ARBA00022692"/>
    </source>
</evidence>
<feature type="transmembrane region" description="Helical" evidence="8">
    <location>
        <begin position="285"/>
        <end position="303"/>
    </location>
</feature>
<evidence type="ECO:0000256" key="2">
    <source>
        <dbReference type="ARBA" id="ARBA00007935"/>
    </source>
</evidence>
<keyword evidence="4" id="KW-1003">Cell membrane</keyword>
<evidence type="ECO:0000256" key="8">
    <source>
        <dbReference type="SAM" id="Phobius"/>
    </source>
</evidence>
<reference evidence="9 10" key="1">
    <citation type="submission" date="2023-04" db="EMBL/GenBank/DDBJ databases">
        <title>A long-awaited taxogenomic arrangement of the family Halomonadaceae.</title>
        <authorList>
            <person name="De La Haba R."/>
            <person name="Chuvochina M."/>
            <person name="Wittouck S."/>
            <person name="Arahal D.R."/>
            <person name="Sanchez-Porro C."/>
            <person name="Hugenholtz P."/>
            <person name="Ventosa A."/>
        </authorList>
    </citation>
    <scope>NUCLEOTIDE SEQUENCE [LARGE SCALE GENOMIC DNA]</scope>
    <source>
        <strain evidence="9 10">DSM 26770</strain>
    </source>
</reference>
<evidence type="ECO:0000256" key="3">
    <source>
        <dbReference type="ARBA" id="ARBA00022448"/>
    </source>
</evidence>
<proteinExistence type="inferred from homology"/>
<dbReference type="RefSeq" id="WP_309717621.1">
    <property type="nucleotide sequence ID" value="NZ_JARWAM010000003.1"/>
</dbReference>
<evidence type="ECO:0000256" key="4">
    <source>
        <dbReference type="ARBA" id="ARBA00022475"/>
    </source>
</evidence>
<feature type="transmembrane region" description="Helical" evidence="8">
    <location>
        <begin position="614"/>
        <end position="634"/>
    </location>
</feature>
<dbReference type="NCBIfam" id="NF007866">
    <property type="entry name" value="PRK10577.1-2"/>
    <property type="match status" value="1"/>
</dbReference>
<dbReference type="InterPro" id="IPR037294">
    <property type="entry name" value="ABC_BtuC-like"/>
</dbReference>
<feature type="transmembrane region" description="Helical" evidence="8">
    <location>
        <begin position="247"/>
        <end position="273"/>
    </location>
</feature>
<keyword evidence="3" id="KW-0813">Transport</keyword>
<feature type="transmembrane region" description="Helical" evidence="8">
    <location>
        <begin position="525"/>
        <end position="545"/>
    </location>
</feature>
<evidence type="ECO:0000313" key="9">
    <source>
        <dbReference type="EMBL" id="MDR5904547.1"/>
    </source>
</evidence>
<dbReference type="PANTHER" id="PTHR30472:SF37">
    <property type="entry name" value="FE(3+) DICITRATE TRANSPORT SYSTEM PERMEASE PROTEIN FECD-RELATED"/>
    <property type="match status" value="1"/>
</dbReference>
<feature type="transmembrane region" description="Helical" evidence="8">
    <location>
        <begin position="431"/>
        <end position="450"/>
    </location>
</feature>